<dbReference type="Proteomes" id="UP000005435">
    <property type="component" value="Chromosome"/>
</dbReference>
<dbReference type="PANTHER" id="PTHR43245:SF58">
    <property type="entry name" value="BLL5923 PROTEIN"/>
    <property type="match status" value="1"/>
</dbReference>
<organism evidence="2 3">
    <name type="scientific">Acetivibrio clariflavus (strain DSM 19732 / NBRC 101661 / EBR45)</name>
    <name type="common">Clostridium clariflavum</name>
    <dbReference type="NCBI Taxonomy" id="720554"/>
    <lineage>
        <taxon>Bacteria</taxon>
        <taxon>Bacillati</taxon>
        <taxon>Bacillota</taxon>
        <taxon>Clostridia</taxon>
        <taxon>Eubacteriales</taxon>
        <taxon>Oscillospiraceae</taxon>
        <taxon>Acetivibrio</taxon>
    </lineage>
</organism>
<dbReference type="EMBL" id="CP003065">
    <property type="protein sequence ID" value="AEV70624.1"/>
    <property type="molecule type" value="Genomic_DNA"/>
</dbReference>
<dbReference type="RefSeq" id="WP_014257119.1">
    <property type="nucleotide sequence ID" value="NC_016627.1"/>
</dbReference>
<dbReference type="InterPro" id="IPR001509">
    <property type="entry name" value="Epimerase_deHydtase"/>
</dbReference>
<dbReference type="Gene3D" id="3.40.50.720">
    <property type="entry name" value="NAD(P)-binding Rossmann-like Domain"/>
    <property type="match status" value="1"/>
</dbReference>
<dbReference type="KEGG" id="ccl:Clocl_4197"/>
<protein>
    <submittedName>
        <fullName evidence="2">Nucleoside-diphosphate-sugar epimerase</fullName>
    </submittedName>
</protein>
<evidence type="ECO:0000259" key="1">
    <source>
        <dbReference type="Pfam" id="PF01370"/>
    </source>
</evidence>
<dbReference type="STRING" id="720554.Clocl_4197"/>
<reference evidence="3" key="1">
    <citation type="submission" date="2011-12" db="EMBL/GenBank/DDBJ databases">
        <title>Complete sequence of Clostridium clariflavum DSM 19732.</title>
        <authorList>
            <consortium name="US DOE Joint Genome Institute"/>
            <person name="Lucas S."/>
            <person name="Han J."/>
            <person name="Lapidus A."/>
            <person name="Cheng J.-F."/>
            <person name="Goodwin L."/>
            <person name="Pitluck S."/>
            <person name="Peters L."/>
            <person name="Teshima H."/>
            <person name="Detter J.C."/>
            <person name="Han C."/>
            <person name="Tapia R."/>
            <person name="Land M."/>
            <person name="Hauser L."/>
            <person name="Kyrpides N."/>
            <person name="Ivanova N."/>
            <person name="Pagani I."/>
            <person name="Kitzmiller T."/>
            <person name="Lynd L."/>
            <person name="Izquierdo J."/>
            <person name="Woyke T."/>
        </authorList>
    </citation>
    <scope>NUCLEOTIDE SEQUENCE [LARGE SCALE GENOMIC DNA]</scope>
    <source>
        <strain evidence="3">DSM 19732 / NBRC 101661 / EBR45</strain>
    </source>
</reference>
<dbReference type="AlphaFoldDB" id="G8LUH6"/>
<dbReference type="eggNOG" id="COG0451">
    <property type="taxonomic scope" value="Bacteria"/>
</dbReference>
<feature type="domain" description="NAD-dependent epimerase/dehydratase" evidence="1">
    <location>
        <begin position="5"/>
        <end position="195"/>
    </location>
</feature>
<gene>
    <name evidence="2" type="ordered locus">Clocl_4197</name>
</gene>
<dbReference type="InterPro" id="IPR036291">
    <property type="entry name" value="NAD(P)-bd_dom_sf"/>
</dbReference>
<proteinExistence type="predicted"/>
<evidence type="ECO:0000313" key="2">
    <source>
        <dbReference type="EMBL" id="AEV70624.1"/>
    </source>
</evidence>
<dbReference type="HOGENOM" id="CLU_007383_6_7_9"/>
<dbReference type="PANTHER" id="PTHR43245">
    <property type="entry name" value="BIFUNCTIONAL POLYMYXIN RESISTANCE PROTEIN ARNA"/>
    <property type="match status" value="1"/>
</dbReference>
<keyword evidence="3" id="KW-1185">Reference proteome</keyword>
<dbReference type="InterPro" id="IPR050177">
    <property type="entry name" value="Lipid_A_modif_metabolic_enz"/>
</dbReference>
<reference evidence="2 3" key="2">
    <citation type="journal article" date="2012" name="Stand. Genomic Sci.">
        <title>Complete Genome Sequence of Clostridium clariflavum DSM 19732.</title>
        <authorList>
            <person name="Izquierdo J.A."/>
            <person name="Goodwin L."/>
            <person name="Davenport K.W."/>
            <person name="Teshima H."/>
            <person name="Bruce D."/>
            <person name="Detter C."/>
            <person name="Tapia R."/>
            <person name="Han S."/>
            <person name="Land M."/>
            <person name="Hauser L."/>
            <person name="Jeffries C.D."/>
            <person name="Han J."/>
            <person name="Pitluck S."/>
            <person name="Nolan M."/>
            <person name="Chen A."/>
            <person name="Huntemann M."/>
            <person name="Mavromatis K."/>
            <person name="Mikhailova N."/>
            <person name="Liolios K."/>
            <person name="Woyke T."/>
            <person name="Lynd L.R."/>
        </authorList>
    </citation>
    <scope>NUCLEOTIDE SEQUENCE [LARGE SCALE GENOMIC DNA]</scope>
    <source>
        <strain evidence="3">DSM 19732 / NBRC 101661 / EBR45</strain>
    </source>
</reference>
<accession>G8LUH6</accession>
<dbReference type="Pfam" id="PF01370">
    <property type="entry name" value="Epimerase"/>
    <property type="match status" value="1"/>
</dbReference>
<dbReference type="OrthoDB" id="9808602at2"/>
<dbReference type="SUPFAM" id="SSF51735">
    <property type="entry name" value="NAD(P)-binding Rossmann-fold domains"/>
    <property type="match status" value="1"/>
</dbReference>
<evidence type="ECO:0000313" key="3">
    <source>
        <dbReference type="Proteomes" id="UP000005435"/>
    </source>
</evidence>
<name>G8LUH6_ACECE</name>
<sequence length="275" mass="31315">MKKILITGKNSYIGTSVEKWLSNGYIIDTIDMKDSTWRKKDFSPYDVVFHVAGIAHIKETKKNRNLYFGVNRDLAYETAMKAKKEGVKQFIFLSSMSVYGLNKGIIDENTPVNPNSAYGQSKYEAEKLIRQLEDESFIVTIIRPPMVYGKGCKGNYPKLAALALKTPIFPRVNNKRSMIYIDNLSEFVKQLIDNCSGGIFLPQNADYVNTSEMVRLIAEAHGKKIKMTKLLNPVLKFMNLGIVNKVFGDLVYEKDISYNIDFISFEESIKRTENS</sequence>